<protein>
    <submittedName>
        <fullName evidence="1">Uncharacterized protein</fullName>
    </submittedName>
</protein>
<organism evidence="1 2">
    <name type="scientific">Babesia duncani</name>
    <dbReference type="NCBI Taxonomy" id="323732"/>
    <lineage>
        <taxon>Eukaryota</taxon>
        <taxon>Sar</taxon>
        <taxon>Alveolata</taxon>
        <taxon>Apicomplexa</taxon>
        <taxon>Aconoidasida</taxon>
        <taxon>Piroplasmida</taxon>
        <taxon>Babesiidae</taxon>
        <taxon>Babesia</taxon>
    </lineage>
</organism>
<name>A0AAD9PHU3_9APIC</name>
<gene>
    <name evidence="1" type="ORF">BdWA1_003438</name>
</gene>
<dbReference type="KEGG" id="bdw:94337735"/>
<evidence type="ECO:0000313" key="2">
    <source>
        <dbReference type="Proteomes" id="UP001214638"/>
    </source>
</evidence>
<accession>A0AAD9PHU3</accession>
<proteinExistence type="predicted"/>
<keyword evidence="2" id="KW-1185">Reference proteome</keyword>
<dbReference type="GeneID" id="94337735"/>
<dbReference type="EMBL" id="JALLKP010000005">
    <property type="protein sequence ID" value="KAK2195136.1"/>
    <property type="molecule type" value="Genomic_DNA"/>
</dbReference>
<evidence type="ECO:0000313" key="1">
    <source>
        <dbReference type="EMBL" id="KAK2195136.1"/>
    </source>
</evidence>
<dbReference type="AlphaFoldDB" id="A0AAD9PHU3"/>
<reference evidence="1" key="1">
    <citation type="journal article" date="2023" name="Nat. Microbiol.">
        <title>Babesia duncani multi-omics identifies virulence factors and drug targets.</title>
        <authorList>
            <person name="Singh P."/>
            <person name="Lonardi S."/>
            <person name="Liang Q."/>
            <person name="Vydyam P."/>
            <person name="Khabirova E."/>
            <person name="Fang T."/>
            <person name="Gihaz S."/>
            <person name="Thekkiniath J."/>
            <person name="Munshi M."/>
            <person name="Abel S."/>
            <person name="Ciampossin L."/>
            <person name="Batugedara G."/>
            <person name="Gupta M."/>
            <person name="Lu X.M."/>
            <person name="Lenz T."/>
            <person name="Chakravarty S."/>
            <person name="Cornillot E."/>
            <person name="Hu Y."/>
            <person name="Ma W."/>
            <person name="Gonzalez L.M."/>
            <person name="Sanchez S."/>
            <person name="Estrada K."/>
            <person name="Sanchez-Flores A."/>
            <person name="Montero E."/>
            <person name="Harb O.S."/>
            <person name="Le Roch K.G."/>
            <person name="Mamoun C.B."/>
        </authorList>
    </citation>
    <scope>NUCLEOTIDE SEQUENCE</scope>
    <source>
        <strain evidence="1">WA1</strain>
    </source>
</reference>
<sequence>MFEDFAEDNDDERFNPGSVDISISENTEDAHFCSNPLGAISTVNVFTPLGISGFNVIKEGEDIIWHSNTSQTGYITCYHGFSVSLLAFKEETEDKKTSKLNYYKKELGNEWTLTYYDEFVKLRFSDYEVIEVDVDGSSCNRYLVVVDKSTQSLVNKKFHIHPAAIISDVYKVPHFAIYKRVNLFEQCREIQLHGTTDCLNCKVIIDIPGGQYEIDYKQERSGMWYRQSKPLSEDLQKLVMAPIPGEATKTLHGRVFDEGGVAPLANYNVISNYPGGDEYIGISNPRPVDISILNDTEHAQVSGGYLGQCATAFVYTPKDMNGFNIIKEGNYIIWKSNTDGRTLVTHYRTTNIQLLECKTEVKHDNEIKTNCFKKRSSRRWRQIDCSEYTELRLEGYHVIDELNLDWCITNDFIKVIDYTTGDYIDKRIEINDNVIIKKAQLEPNFTMSPIGDVMEQWRLILIRGPPSKLHCKIIIDTPGGQYELDFIQVPAGKWKQVCRPQPEDLKKSSASPLSSDVSKSTKNSISICKTGLPLLKLKSRRCIVDDYRERELFNLATVDILILNNTDHVLVSGGDFGAFSKAYEFTAKGISGFNIIKEGDEIIWQSNHEQTKEITYYRSSNIQLLEFKSRTNDNGMTKEFLIKRVPGMQWGETYSDEYSGLRLADYDALDELDINSATTNGHVTVTDNSTEFYVDRRIEINPAVLAFKVVDTPTVVLYQQRIVMEQCKLIVVRGPRENAECKITIATPRGEYALYHQQMPTTVWKAAPQPLTNYYHELIIAANTPPAVTSEEALHSPTPTKLRKCDS</sequence>
<dbReference type="Proteomes" id="UP001214638">
    <property type="component" value="Unassembled WGS sequence"/>
</dbReference>
<comment type="caution">
    <text evidence="1">The sequence shown here is derived from an EMBL/GenBank/DDBJ whole genome shotgun (WGS) entry which is preliminary data.</text>
</comment>
<dbReference type="RefSeq" id="XP_067801979.1">
    <property type="nucleotide sequence ID" value="XM_067948448.1"/>
</dbReference>